<feature type="region of interest" description="Disordered" evidence="17">
    <location>
        <begin position="236"/>
        <end position="260"/>
    </location>
</feature>
<keyword evidence="10" id="KW-0498">Mitosis</keyword>
<keyword evidence="13" id="KW-0539">Nucleus</keyword>
<evidence type="ECO:0000256" key="12">
    <source>
        <dbReference type="ARBA" id="ARBA00023212"/>
    </source>
</evidence>
<evidence type="ECO:0000256" key="10">
    <source>
        <dbReference type="ARBA" id="ARBA00022776"/>
    </source>
</evidence>
<dbReference type="GO" id="GO:0008608">
    <property type="term" value="P:attachment of spindle microtubules to kinetochore"/>
    <property type="evidence" value="ECO:0007669"/>
    <property type="project" value="InterPro"/>
</dbReference>
<protein>
    <recommendedName>
        <fullName evidence="5">DASH complex subunit ASK1</fullName>
    </recommendedName>
</protein>
<dbReference type="GO" id="GO:0005874">
    <property type="term" value="C:microtubule"/>
    <property type="evidence" value="ECO:0007669"/>
    <property type="project" value="UniProtKB-KW"/>
</dbReference>
<feature type="compositionally biased region" description="Acidic residues" evidence="17">
    <location>
        <begin position="521"/>
        <end position="536"/>
    </location>
</feature>
<organism evidence="18 19">
    <name type="scientific">Coemansia spiralis</name>
    <dbReference type="NCBI Taxonomy" id="417178"/>
    <lineage>
        <taxon>Eukaryota</taxon>
        <taxon>Fungi</taxon>
        <taxon>Fungi incertae sedis</taxon>
        <taxon>Zoopagomycota</taxon>
        <taxon>Kickxellomycotina</taxon>
        <taxon>Kickxellomycetes</taxon>
        <taxon>Kickxellales</taxon>
        <taxon>Kickxellaceae</taxon>
        <taxon>Coemansia</taxon>
    </lineage>
</organism>
<feature type="coiled-coil region" evidence="16">
    <location>
        <begin position="471"/>
        <end position="501"/>
    </location>
</feature>
<proteinExistence type="inferred from homology"/>
<dbReference type="PANTHER" id="PTHR28200:SF1">
    <property type="entry name" value="DASH COMPLEX SUBUNIT ASK1"/>
    <property type="match status" value="1"/>
</dbReference>
<evidence type="ECO:0000256" key="4">
    <source>
        <dbReference type="ARBA" id="ARBA00010731"/>
    </source>
</evidence>
<evidence type="ECO:0000256" key="13">
    <source>
        <dbReference type="ARBA" id="ARBA00023242"/>
    </source>
</evidence>
<feature type="region of interest" description="Disordered" evidence="17">
    <location>
        <begin position="363"/>
        <end position="446"/>
    </location>
</feature>
<evidence type="ECO:0000256" key="14">
    <source>
        <dbReference type="ARBA" id="ARBA00023306"/>
    </source>
</evidence>
<sequence length="962" mass="103039">MAHYGRQLHQQHQKQQLVSRPDSRASVASNNSAIGGGRFSQALSAAVKREEYSRPPLPPMAIQVQNYSPEEQLEEIEQKITLTLQAIDANFDHCQRTMARDVVPKIEKLAKLSSDLLQASQPWLQFFMAVAASDEHVDDENDAHAADETIGAYAHGAGSGVLDDEDTRHVPLGLAQRAAIEEQAYKGDITARFPSESKNGISANDDGDTESVVDIDAEIATPQLTSRFMTQELRIGSSKKSGVRANGNQDSDVPPSTPRARNLKRMADYLSVSAKKRKLGTPAKEARREGGAPKTPLAMMHALVNSKPSTALVNFGGIPGSALSYASKNSSSIGTEDLMPETSPPHTTTFNLPQSRRIAPARGIGKGSAAKGKCTASKPELGVTTGPEEEDDEILEEINNLISRYDSPSHRAAPSSAKTSRDGMSTKGKQPASVARSDVPSSIGDRMSESEMAALANKYASPAAAPGSEDLARVRTLVADMEELLDEVEAMETDNAGQAESNAELGLALNSGKAPSNNPNEAEDGQDGQDDFDDDIPSPPQISSDLERSHVVVTDIASNRSTRNTNNAIRNNISDIAPAQAIPAGAPKAAANQPRRTFGAGRTMIRMDVEEMDNENMTIGHMSPLAIRSRQTMLARNQGNNVADRLSSIQPTLSVASSTGPNSGSDGPRFYALDPSGGVDEDDPFGPTPQRTNSHPVGHGSVPGMDSFQHMTEPLTIQSDRPTVGAVNAAYPPSTRSWSTRIANQQNAPVGSTSHTSRSNTVLGSDATVTFDSPDIDLGADDREIHTGDSRLNESSLTIDHNDYESLGQASIDGTTTILPTREMLQRAAQVAESSVAHQSEQHSAISEEDDDEDVEEDMTRNSAISATATSLVGAGELAEYSVDLFPAAFQNPPASLQLRQLYDLVRSQDQHIWSLDDLVTAAESTGGELQSANSNVFLVLLDLLSRRRLIRKVSDNLWSAH</sequence>
<evidence type="ECO:0000256" key="11">
    <source>
        <dbReference type="ARBA" id="ARBA00022838"/>
    </source>
</evidence>
<dbReference type="Proteomes" id="UP001151518">
    <property type="component" value="Unassembled WGS sequence"/>
</dbReference>
<keyword evidence="9" id="KW-0493">Microtubule</keyword>
<keyword evidence="11" id="KW-0995">Kinetochore</keyword>
<evidence type="ECO:0000256" key="7">
    <source>
        <dbReference type="ARBA" id="ARBA00022490"/>
    </source>
</evidence>
<dbReference type="GO" id="GO:0072686">
    <property type="term" value="C:mitotic spindle"/>
    <property type="evidence" value="ECO:0007669"/>
    <property type="project" value="InterPro"/>
</dbReference>
<evidence type="ECO:0000313" key="18">
    <source>
        <dbReference type="EMBL" id="KAJ2672929.1"/>
    </source>
</evidence>
<name>A0A9W8FZL1_9FUNG</name>
<keyword evidence="8" id="KW-0132">Cell division</keyword>
<comment type="similarity">
    <text evidence="4">Belongs to the DASH complex ASK1 family.</text>
</comment>
<dbReference type="GO" id="GO:0051301">
    <property type="term" value="P:cell division"/>
    <property type="evidence" value="ECO:0007669"/>
    <property type="project" value="UniProtKB-KW"/>
</dbReference>
<evidence type="ECO:0000256" key="6">
    <source>
        <dbReference type="ARBA" id="ARBA00022454"/>
    </source>
</evidence>
<feature type="region of interest" description="Disordered" evidence="17">
    <location>
        <begin position="1"/>
        <end position="33"/>
    </location>
</feature>
<reference evidence="18" key="1">
    <citation type="submission" date="2022-07" db="EMBL/GenBank/DDBJ databases">
        <title>Phylogenomic reconstructions and comparative analyses of Kickxellomycotina fungi.</title>
        <authorList>
            <person name="Reynolds N.K."/>
            <person name="Stajich J.E."/>
            <person name="Barry K."/>
            <person name="Grigoriev I.V."/>
            <person name="Crous P."/>
            <person name="Smith M.E."/>
        </authorList>
    </citation>
    <scope>NUCLEOTIDE SEQUENCE</scope>
    <source>
        <strain evidence="18">NRRL 3115</strain>
    </source>
</reference>
<keyword evidence="6" id="KW-0158">Chromosome</keyword>
<feature type="compositionally biased region" description="Acidic residues" evidence="17">
    <location>
        <begin position="847"/>
        <end position="857"/>
    </location>
</feature>
<feature type="compositionally biased region" description="Polar residues" evidence="17">
    <location>
        <begin position="834"/>
        <end position="845"/>
    </location>
</feature>
<comment type="caution">
    <text evidence="18">The sequence shown here is derived from an EMBL/GenBank/DDBJ whole genome shotgun (WGS) entry which is preliminary data.</text>
</comment>
<evidence type="ECO:0000256" key="8">
    <source>
        <dbReference type="ARBA" id="ARBA00022618"/>
    </source>
</evidence>
<dbReference type="AlphaFoldDB" id="A0A9W8FZL1"/>
<dbReference type="GO" id="GO:0042729">
    <property type="term" value="C:DASH complex"/>
    <property type="evidence" value="ECO:0007669"/>
    <property type="project" value="InterPro"/>
</dbReference>
<feature type="compositionally biased region" description="Acidic residues" evidence="17">
    <location>
        <begin position="387"/>
        <end position="396"/>
    </location>
</feature>
<dbReference type="GO" id="GO:0044732">
    <property type="term" value="C:mitotic spindle pole body"/>
    <property type="evidence" value="ECO:0007669"/>
    <property type="project" value="TreeGrafter"/>
</dbReference>
<accession>A0A9W8FZL1</accession>
<dbReference type="PANTHER" id="PTHR28200">
    <property type="entry name" value="DASH COMPLEX SUBUNIT ASK1"/>
    <property type="match status" value="1"/>
</dbReference>
<gene>
    <name evidence="18" type="primary">ASK1</name>
    <name evidence="18" type="ORF">GGI25_004910</name>
</gene>
<evidence type="ECO:0000256" key="9">
    <source>
        <dbReference type="ARBA" id="ARBA00022701"/>
    </source>
</evidence>
<dbReference type="EMBL" id="JANBTW010000074">
    <property type="protein sequence ID" value="KAJ2672929.1"/>
    <property type="molecule type" value="Genomic_DNA"/>
</dbReference>
<keyword evidence="14" id="KW-0131">Cell cycle</keyword>
<keyword evidence="7" id="KW-0963">Cytoplasm</keyword>
<feature type="region of interest" description="Disordered" evidence="17">
    <location>
        <begin position="834"/>
        <end position="860"/>
    </location>
</feature>
<keyword evidence="12" id="KW-0206">Cytoskeleton</keyword>
<evidence type="ECO:0000256" key="5">
    <source>
        <dbReference type="ARBA" id="ARBA00014520"/>
    </source>
</evidence>
<feature type="region of interest" description="Disordered" evidence="17">
    <location>
        <begin position="509"/>
        <end position="550"/>
    </location>
</feature>
<feature type="compositionally biased region" description="Low complexity" evidence="17">
    <location>
        <begin position="7"/>
        <end position="17"/>
    </location>
</feature>
<keyword evidence="15" id="KW-0137">Centromere</keyword>
<keyword evidence="16" id="KW-0175">Coiled coil</keyword>
<evidence type="ECO:0000256" key="3">
    <source>
        <dbReference type="ARBA" id="ARBA00004629"/>
    </source>
</evidence>
<evidence type="ECO:0000256" key="16">
    <source>
        <dbReference type="SAM" id="Coils"/>
    </source>
</evidence>
<dbReference type="OrthoDB" id="5573898at2759"/>
<feature type="compositionally biased region" description="Polar residues" evidence="17">
    <location>
        <begin position="652"/>
        <end position="665"/>
    </location>
</feature>
<evidence type="ECO:0000256" key="15">
    <source>
        <dbReference type="ARBA" id="ARBA00023328"/>
    </source>
</evidence>
<comment type="subcellular location">
    <subcellularLocation>
        <location evidence="3">Chromosome</location>
        <location evidence="3">Centromere</location>
        <location evidence="3">Kinetochore</location>
    </subcellularLocation>
    <subcellularLocation>
        <location evidence="2">Cytoplasm</location>
        <location evidence="2">Cytoskeleton</location>
        <location evidence="2">Spindle</location>
    </subcellularLocation>
    <subcellularLocation>
        <location evidence="1">Nucleus</location>
    </subcellularLocation>
</comment>
<evidence type="ECO:0000256" key="1">
    <source>
        <dbReference type="ARBA" id="ARBA00004123"/>
    </source>
</evidence>
<feature type="region of interest" description="Disordered" evidence="17">
    <location>
        <begin position="652"/>
        <end position="700"/>
    </location>
</feature>
<dbReference type="Pfam" id="PF08655">
    <property type="entry name" value="DASH_Ask1"/>
    <property type="match status" value="1"/>
</dbReference>
<evidence type="ECO:0000313" key="19">
    <source>
        <dbReference type="Proteomes" id="UP001151518"/>
    </source>
</evidence>
<evidence type="ECO:0000256" key="2">
    <source>
        <dbReference type="ARBA" id="ARBA00004186"/>
    </source>
</evidence>
<dbReference type="InterPro" id="IPR013964">
    <property type="entry name" value="DASH_Ask1"/>
</dbReference>
<evidence type="ECO:0000256" key="17">
    <source>
        <dbReference type="SAM" id="MobiDB-lite"/>
    </source>
</evidence>